<comment type="caution">
    <text evidence="5">The sequence shown here is derived from an EMBL/GenBank/DDBJ whole genome shotgun (WGS) entry which is preliminary data.</text>
</comment>
<evidence type="ECO:0000259" key="4">
    <source>
        <dbReference type="Pfam" id="PF22124"/>
    </source>
</evidence>
<dbReference type="SUPFAM" id="SSF48208">
    <property type="entry name" value="Six-hairpin glycosidases"/>
    <property type="match status" value="1"/>
</dbReference>
<dbReference type="Proteomes" id="UP001498398">
    <property type="component" value="Unassembled WGS sequence"/>
</dbReference>
<feature type="domain" description="Glycosyl hydrolase family 95 N-terminal" evidence="2">
    <location>
        <begin position="71"/>
        <end position="326"/>
    </location>
</feature>
<dbReference type="PANTHER" id="PTHR31084:SF3">
    <property type="entry name" value="ALPHA-FUCOSIDASE A"/>
    <property type="match status" value="1"/>
</dbReference>
<keyword evidence="6" id="KW-1185">Reference proteome</keyword>
<feature type="domain" description="Glycosyl hydrolase family 95 catalytic" evidence="4">
    <location>
        <begin position="359"/>
        <end position="785"/>
    </location>
</feature>
<accession>A0ABR1IPR4</accession>
<evidence type="ECO:0000259" key="3">
    <source>
        <dbReference type="Pfam" id="PF21307"/>
    </source>
</evidence>
<reference evidence="5 6" key="1">
    <citation type="submission" date="2024-01" db="EMBL/GenBank/DDBJ databases">
        <title>A draft genome for the cacao thread blight pathogen Marasmiellus scandens.</title>
        <authorList>
            <person name="Baruah I.K."/>
            <person name="Leung J."/>
            <person name="Bukari Y."/>
            <person name="Amoako-Attah I."/>
            <person name="Meinhardt L.W."/>
            <person name="Bailey B.A."/>
            <person name="Cohen S.P."/>
        </authorList>
    </citation>
    <scope>NUCLEOTIDE SEQUENCE [LARGE SCALE GENOMIC DNA]</scope>
    <source>
        <strain evidence="5 6">GH-19</strain>
    </source>
</reference>
<evidence type="ECO:0000313" key="5">
    <source>
        <dbReference type="EMBL" id="KAK7438066.1"/>
    </source>
</evidence>
<keyword evidence="1" id="KW-0472">Membrane</keyword>
<sequence length="877" mass="96194">MEGPVIFQDLEVFGTSFSASALLALASYWYHHALWWITMKFKSLFSLLGATHLTALSIAAPPGFPASGNGLWFTSPGQVWASELLPIGNGYLAAMVPGGTTVDIAHLNIESLWSGGPFADPSYNGGNKLPSEALATSEAMERIRQTIFSSPTGDINNITELTTDAGAYGSYVGAGRLISTIQTNDSVSDYARWLDLDDGIVRARWTQSDITFIREAFCSNPTRACTQRIHSTDNVTLPDLTFAFSSALQPDLPTPDITCMDQDTLQVRGHAGTPGMLYEMLGKVFSVGGNITCDSISSPNATNATLSVSGATDAWFTWVGDTEYSMDAGNAESSFSFKGSDPHDALVQLIQVPSSSAPSYDEMLAEHVQDYHKTLTDSFSLSLGQTPQLDTPTNELKAAYQVDTGNSYLEWLTFNFGRYMLASSARGKMPANLQGVWATDTANPWGADYHSNINIQMNYWSAEMSNLDVMRPLFDYFEKTWAPRGAETAQVLYNISRGWTTHNEMNIFGHTGMKGGGNTAQWADYPESAVWMMIHVWDHFDYTNDVDWWKAQGWPLMKGVASFHLDKLIPDLHFNDSTLVVVPCNSPEQVPITLGCAHAQQMIWQMFNSIEKGFEASGDTDTAFLDEVRTKRAQMDKGLRIGSWGQLQEWKVEKDDPNDTHRHLSHLIGLYPGYAVTSYDVDAQGGLVVNGTKTTYTKQQLMDAAKTSLIHRGNGTGPDADAGWEKAWRAAAWAQFNDADEFYHELTYALFRDFGGNLFSLYDPQDPDPIFQIDANLGFPGAVLNAILQAPDVPSLNSTLVVTLLPALPKAWANGEIKGARIRGGLTLDMQWSDGKPTTTSFTVDANPIVPNRNVEVMFNGQTVGSFTATPSLTKNI</sequence>
<dbReference type="InterPro" id="IPR054363">
    <property type="entry name" value="GH95_cat"/>
</dbReference>
<evidence type="ECO:0000313" key="6">
    <source>
        <dbReference type="Proteomes" id="UP001498398"/>
    </source>
</evidence>
<dbReference type="Gene3D" id="1.50.10.10">
    <property type="match status" value="1"/>
</dbReference>
<dbReference type="InterPro" id="IPR049053">
    <property type="entry name" value="AFCA-like_C"/>
</dbReference>
<evidence type="ECO:0000259" key="2">
    <source>
        <dbReference type="Pfam" id="PF14498"/>
    </source>
</evidence>
<evidence type="ECO:0000256" key="1">
    <source>
        <dbReference type="SAM" id="Phobius"/>
    </source>
</evidence>
<dbReference type="Pfam" id="PF21307">
    <property type="entry name" value="Glyco_hydro_95_C"/>
    <property type="match status" value="1"/>
</dbReference>
<name>A0ABR1IPR4_9AGAR</name>
<protein>
    <recommendedName>
        <fullName evidence="7">Glycoside hydrolase family 95 protein</fullName>
    </recommendedName>
</protein>
<dbReference type="InterPro" id="IPR008928">
    <property type="entry name" value="6-hairpin_glycosidase_sf"/>
</dbReference>
<dbReference type="PIRSF" id="PIRSF007663">
    <property type="entry name" value="UCP007663"/>
    <property type="match status" value="1"/>
</dbReference>
<keyword evidence="1" id="KW-0812">Transmembrane</keyword>
<dbReference type="Pfam" id="PF22124">
    <property type="entry name" value="Glyco_hydro_95_cat"/>
    <property type="match status" value="1"/>
</dbReference>
<dbReference type="EMBL" id="JBANRG010000081">
    <property type="protein sequence ID" value="KAK7438066.1"/>
    <property type="molecule type" value="Genomic_DNA"/>
</dbReference>
<organism evidence="5 6">
    <name type="scientific">Marasmiellus scandens</name>
    <dbReference type="NCBI Taxonomy" id="2682957"/>
    <lineage>
        <taxon>Eukaryota</taxon>
        <taxon>Fungi</taxon>
        <taxon>Dikarya</taxon>
        <taxon>Basidiomycota</taxon>
        <taxon>Agaricomycotina</taxon>
        <taxon>Agaricomycetes</taxon>
        <taxon>Agaricomycetidae</taxon>
        <taxon>Agaricales</taxon>
        <taxon>Marasmiineae</taxon>
        <taxon>Omphalotaceae</taxon>
        <taxon>Marasmiellus</taxon>
    </lineage>
</organism>
<dbReference type="InterPro" id="IPR016518">
    <property type="entry name" value="Alpha-L-fucosidase"/>
</dbReference>
<proteinExistence type="predicted"/>
<gene>
    <name evidence="5" type="ORF">VKT23_018233</name>
</gene>
<dbReference type="InterPro" id="IPR012341">
    <property type="entry name" value="6hp_glycosidase-like_sf"/>
</dbReference>
<feature type="transmembrane region" description="Helical" evidence="1">
    <location>
        <begin position="43"/>
        <end position="64"/>
    </location>
</feature>
<feature type="domain" description="Alpha fucosidase A-like C-terminal" evidence="3">
    <location>
        <begin position="801"/>
        <end position="843"/>
    </location>
</feature>
<keyword evidence="1" id="KW-1133">Transmembrane helix</keyword>
<dbReference type="PANTHER" id="PTHR31084">
    <property type="entry name" value="ALPHA-L-FUCOSIDASE 2"/>
    <property type="match status" value="1"/>
</dbReference>
<dbReference type="Pfam" id="PF14498">
    <property type="entry name" value="Glyco_hyd_65N_2"/>
    <property type="match status" value="1"/>
</dbReference>
<evidence type="ECO:0008006" key="7">
    <source>
        <dbReference type="Google" id="ProtNLM"/>
    </source>
</evidence>
<feature type="transmembrane region" description="Helical" evidence="1">
    <location>
        <begin position="12"/>
        <end position="31"/>
    </location>
</feature>
<dbReference type="InterPro" id="IPR027414">
    <property type="entry name" value="GH95_N_dom"/>
</dbReference>